<proteinExistence type="inferred from homology"/>
<keyword evidence="12" id="KW-1185">Reference proteome</keyword>
<feature type="compositionally biased region" description="Basic and acidic residues" evidence="9">
    <location>
        <begin position="141"/>
        <end position="172"/>
    </location>
</feature>
<keyword evidence="5" id="KW-0156">Chromatin regulator</keyword>
<evidence type="ECO:0000256" key="4">
    <source>
        <dbReference type="ARBA" id="ARBA00022801"/>
    </source>
</evidence>
<comment type="caution">
    <text evidence="11">The sequence shown here is derived from an EMBL/GenBank/DDBJ whole genome shotgun (WGS) entry which is preliminary data.</text>
</comment>
<reference evidence="11 12" key="1">
    <citation type="submission" date="2024-06" db="EMBL/GenBank/DDBJ databases">
        <title>A chromosome level genome sequence of Diviner's sage (Salvia divinorum).</title>
        <authorList>
            <person name="Ford S.A."/>
            <person name="Ro D.-K."/>
            <person name="Ness R.W."/>
            <person name="Phillips M.A."/>
        </authorList>
    </citation>
    <scope>NUCLEOTIDE SEQUENCE [LARGE SCALE GENOMIC DNA]</scope>
    <source>
        <strain evidence="11">SAF-2024a</strain>
        <tissue evidence="11">Leaf</tissue>
    </source>
</reference>
<keyword evidence="7" id="KW-0804">Transcription</keyword>
<comment type="similarity">
    <text evidence="2">Belongs to the histone deacetylase HD2 family.</text>
</comment>
<feature type="compositionally biased region" description="Polar residues" evidence="9">
    <location>
        <begin position="250"/>
        <end position="278"/>
    </location>
</feature>
<evidence type="ECO:0000259" key="10">
    <source>
        <dbReference type="Pfam" id="PF17800"/>
    </source>
</evidence>
<dbReference type="GO" id="GO:0005730">
    <property type="term" value="C:nucleolus"/>
    <property type="evidence" value="ECO:0007669"/>
    <property type="project" value="UniProtKB-SubCell"/>
</dbReference>
<dbReference type="Pfam" id="PF17800">
    <property type="entry name" value="NPL"/>
    <property type="match status" value="1"/>
</dbReference>
<sequence length="295" mass="32180">MEFWGVEVKAGEKLKVEPEMGKLIHISQAAMGEVKDVKGAKNVHLRMKIDDKDFIIGSLAAENRPQVMFDLVFEKEFELSHDLKNGSVYFIGYIADDPVSEGEEYSDFDDESDEELPIEAPAQENGTAKVKAVVTKPAGKAKKEEKVTLKEEKVTLKEEKVALKEEKVALKVEEEDDSDDEEDDSDADMALDDSDLSGDSDDEEDDEDSSSEEELPPKANLSNKKRPAPVEKSPAAKKVKAATPDKTGKKGQNATSIPAKSAGKTPNKQSPTGNKSFPNKNFSSGKKGKGKFGGK</sequence>
<keyword evidence="8" id="KW-0539">Nucleus</keyword>
<gene>
    <name evidence="11" type="ORF">AAHA92_21322</name>
</gene>
<feature type="domain" description="Nucleoplasmin-like" evidence="10">
    <location>
        <begin position="3"/>
        <end position="94"/>
    </location>
</feature>
<name>A0ABD1GK29_SALDI</name>
<accession>A0ABD1GK29</accession>
<dbReference type="AlphaFoldDB" id="A0ABD1GK29"/>
<dbReference type="FunFam" id="2.60.120.340:FF:000004">
    <property type="entry name" value="Histone deacetylase HDT1"/>
    <property type="match status" value="1"/>
</dbReference>
<dbReference type="Proteomes" id="UP001567538">
    <property type="component" value="Unassembled WGS sequence"/>
</dbReference>
<keyword evidence="3" id="KW-0678">Repressor</keyword>
<dbReference type="GO" id="GO:0016787">
    <property type="term" value="F:hydrolase activity"/>
    <property type="evidence" value="ECO:0007669"/>
    <property type="project" value="UniProtKB-KW"/>
</dbReference>
<evidence type="ECO:0000256" key="5">
    <source>
        <dbReference type="ARBA" id="ARBA00022853"/>
    </source>
</evidence>
<protein>
    <submittedName>
        <fullName evidence="11">Histone deacetylase HDT2-like isoform X2</fullName>
    </submittedName>
</protein>
<evidence type="ECO:0000256" key="3">
    <source>
        <dbReference type="ARBA" id="ARBA00022491"/>
    </source>
</evidence>
<dbReference type="Gene3D" id="2.60.120.340">
    <property type="entry name" value="Nucleoplasmin core domain"/>
    <property type="match status" value="1"/>
</dbReference>
<organism evidence="11 12">
    <name type="scientific">Salvia divinorum</name>
    <name type="common">Maria pastora</name>
    <name type="synonym">Diviner's sage</name>
    <dbReference type="NCBI Taxonomy" id="28513"/>
    <lineage>
        <taxon>Eukaryota</taxon>
        <taxon>Viridiplantae</taxon>
        <taxon>Streptophyta</taxon>
        <taxon>Embryophyta</taxon>
        <taxon>Tracheophyta</taxon>
        <taxon>Spermatophyta</taxon>
        <taxon>Magnoliopsida</taxon>
        <taxon>eudicotyledons</taxon>
        <taxon>Gunneridae</taxon>
        <taxon>Pentapetalae</taxon>
        <taxon>asterids</taxon>
        <taxon>lamiids</taxon>
        <taxon>Lamiales</taxon>
        <taxon>Lamiaceae</taxon>
        <taxon>Nepetoideae</taxon>
        <taxon>Mentheae</taxon>
        <taxon>Salviinae</taxon>
        <taxon>Salvia</taxon>
        <taxon>Salvia subgen. Calosphace</taxon>
    </lineage>
</organism>
<evidence type="ECO:0000313" key="11">
    <source>
        <dbReference type="EMBL" id="KAL1544476.1"/>
    </source>
</evidence>
<evidence type="ECO:0000313" key="12">
    <source>
        <dbReference type="Proteomes" id="UP001567538"/>
    </source>
</evidence>
<dbReference type="InterPro" id="IPR041232">
    <property type="entry name" value="NPL"/>
</dbReference>
<evidence type="ECO:0000256" key="1">
    <source>
        <dbReference type="ARBA" id="ARBA00004604"/>
    </source>
</evidence>
<feature type="compositionally biased region" description="Acidic residues" evidence="9">
    <location>
        <begin position="173"/>
        <end position="214"/>
    </location>
</feature>
<keyword evidence="6" id="KW-0805">Transcription regulation</keyword>
<evidence type="ECO:0000256" key="2">
    <source>
        <dbReference type="ARBA" id="ARBA00006673"/>
    </source>
</evidence>
<evidence type="ECO:0000256" key="6">
    <source>
        <dbReference type="ARBA" id="ARBA00023015"/>
    </source>
</evidence>
<evidence type="ECO:0000256" key="9">
    <source>
        <dbReference type="SAM" id="MobiDB-lite"/>
    </source>
</evidence>
<evidence type="ECO:0000256" key="7">
    <source>
        <dbReference type="ARBA" id="ARBA00023163"/>
    </source>
</evidence>
<feature type="compositionally biased region" description="Basic residues" evidence="9">
    <location>
        <begin position="286"/>
        <end position="295"/>
    </location>
</feature>
<comment type="subcellular location">
    <subcellularLocation>
        <location evidence="1">Nucleus</location>
        <location evidence="1">Nucleolus</location>
    </subcellularLocation>
</comment>
<feature type="compositionally biased region" description="Acidic residues" evidence="9">
    <location>
        <begin position="101"/>
        <end position="117"/>
    </location>
</feature>
<dbReference type="EMBL" id="JBEAFC010000008">
    <property type="protein sequence ID" value="KAL1544476.1"/>
    <property type="molecule type" value="Genomic_DNA"/>
</dbReference>
<feature type="region of interest" description="Disordered" evidence="9">
    <location>
        <begin position="101"/>
        <end position="295"/>
    </location>
</feature>
<evidence type="ECO:0000256" key="8">
    <source>
        <dbReference type="ARBA" id="ARBA00023242"/>
    </source>
</evidence>
<keyword evidence="4" id="KW-0378">Hydrolase</keyword>
<dbReference type="GO" id="GO:0006325">
    <property type="term" value="P:chromatin organization"/>
    <property type="evidence" value="ECO:0007669"/>
    <property type="project" value="UniProtKB-KW"/>
</dbReference>